<dbReference type="GO" id="GO:0015079">
    <property type="term" value="F:potassium ion transmembrane transporter activity"/>
    <property type="evidence" value="ECO:0007669"/>
    <property type="project" value="InterPro"/>
</dbReference>
<dbReference type="Gene3D" id="3.30.70.1450">
    <property type="entry name" value="Regulator of K+ conductance, C-terminal domain"/>
    <property type="match status" value="2"/>
</dbReference>
<feature type="domain" description="RCK C-terminal" evidence="8">
    <location>
        <begin position="140"/>
        <end position="223"/>
    </location>
</feature>
<keyword evidence="5" id="KW-0520">NAD</keyword>
<evidence type="ECO:0000313" key="9">
    <source>
        <dbReference type="EMBL" id="SHL46349.1"/>
    </source>
</evidence>
<dbReference type="SUPFAM" id="SSF116726">
    <property type="entry name" value="TrkA C-terminal domain-like"/>
    <property type="match status" value="2"/>
</dbReference>
<dbReference type="InterPro" id="IPR006037">
    <property type="entry name" value="RCK_C"/>
</dbReference>
<evidence type="ECO:0000256" key="4">
    <source>
        <dbReference type="ARBA" id="ARBA00022958"/>
    </source>
</evidence>
<dbReference type="Pfam" id="PF02080">
    <property type="entry name" value="TrkA_C"/>
    <property type="match status" value="2"/>
</dbReference>
<dbReference type="NCBIfam" id="NF007033">
    <property type="entry name" value="PRK09496.1-5"/>
    <property type="match status" value="1"/>
</dbReference>
<dbReference type="RefSeq" id="WP_072853808.1">
    <property type="nucleotide sequence ID" value="NZ_FRAH01000114.1"/>
</dbReference>
<evidence type="ECO:0000256" key="3">
    <source>
        <dbReference type="ARBA" id="ARBA00022538"/>
    </source>
</evidence>
<organism evidence="9 10">
    <name type="scientific">Anaerotignum lactatifermentans DSM 14214</name>
    <dbReference type="NCBI Taxonomy" id="1121323"/>
    <lineage>
        <taxon>Bacteria</taxon>
        <taxon>Bacillati</taxon>
        <taxon>Bacillota</taxon>
        <taxon>Clostridia</taxon>
        <taxon>Lachnospirales</taxon>
        <taxon>Anaerotignaceae</taxon>
        <taxon>Anaerotignum</taxon>
    </lineage>
</organism>
<feature type="domain" description="RCK C-terminal" evidence="8">
    <location>
        <begin position="372"/>
        <end position="453"/>
    </location>
</feature>
<evidence type="ECO:0000256" key="6">
    <source>
        <dbReference type="ARBA" id="ARBA00023065"/>
    </source>
</evidence>
<dbReference type="PANTHER" id="PTHR43833:SF5">
    <property type="entry name" value="TRK SYSTEM POTASSIUM UPTAKE PROTEIN TRKA"/>
    <property type="match status" value="1"/>
</dbReference>
<evidence type="ECO:0000256" key="1">
    <source>
        <dbReference type="ARBA" id="ARBA00017378"/>
    </source>
</evidence>
<evidence type="ECO:0000256" key="2">
    <source>
        <dbReference type="ARBA" id="ARBA00022448"/>
    </source>
</evidence>
<dbReference type="NCBIfam" id="NF007041">
    <property type="entry name" value="PRK09496.3-4"/>
    <property type="match status" value="1"/>
</dbReference>
<dbReference type="NCBIfam" id="NF007031">
    <property type="entry name" value="PRK09496.1-2"/>
    <property type="match status" value="1"/>
</dbReference>
<dbReference type="SUPFAM" id="SSF51735">
    <property type="entry name" value="NAD(P)-binding Rossmann-fold domains"/>
    <property type="match status" value="2"/>
</dbReference>
<protein>
    <recommendedName>
        <fullName evidence="1">Trk system potassium uptake protein TrkA</fullName>
    </recommendedName>
</protein>
<feature type="domain" description="RCK N-terminal" evidence="7">
    <location>
        <begin position="228"/>
        <end position="345"/>
    </location>
</feature>
<dbReference type="NCBIfam" id="NF007032">
    <property type="entry name" value="PRK09496.1-4"/>
    <property type="match status" value="1"/>
</dbReference>
<dbReference type="Pfam" id="PF02254">
    <property type="entry name" value="TrkA_N"/>
    <property type="match status" value="2"/>
</dbReference>
<dbReference type="PANTHER" id="PTHR43833">
    <property type="entry name" value="POTASSIUM CHANNEL PROTEIN 2-RELATED-RELATED"/>
    <property type="match status" value="1"/>
</dbReference>
<evidence type="ECO:0000259" key="7">
    <source>
        <dbReference type="PROSITE" id="PS51201"/>
    </source>
</evidence>
<evidence type="ECO:0000259" key="8">
    <source>
        <dbReference type="PROSITE" id="PS51202"/>
    </source>
</evidence>
<dbReference type="NCBIfam" id="NF007039">
    <property type="entry name" value="PRK09496.3-2"/>
    <property type="match status" value="1"/>
</dbReference>
<name>A0A1M7AV94_9FIRM</name>
<evidence type="ECO:0000313" key="10">
    <source>
        <dbReference type="Proteomes" id="UP000183975"/>
    </source>
</evidence>
<feature type="domain" description="RCK N-terminal" evidence="7">
    <location>
        <begin position="1"/>
        <end position="124"/>
    </location>
</feature>
<proteinExistence type="predicted"/>
<dbReference type="EMBL" id="FRAH01000114">
    <property type="protein sequence ID" value="SHL46349.1"/>
    <property type="molecule type" value="Genomic_DNA"/>
</dbReference>
<dbReference type="PROSITE" id="PS51201">
    <property type="entry name" value="RCK_N"/>
    <property type="match status" value="2"/>
</dbReference>
<keyword evidence="10" id="KW-1185">Reference proteome</keyword>
<dbReference type="OrthoDB" id="9775180at2"/>
<dbReference type="InterPro" id="IPR036291">
    <property type="entry name" value="NAD(P)-bd_dom_sf"/>
</dbReference>
<dbReference type="PROSITE" id="PS51202">
    <property type="entry name" value="RCK_C"/>
    <property type="match status" value="2"/>
</dbReference>
<dbReference type="GeneID" id="78177139"/>
<keyword evidence="6" id="KW-0406">Ion transport</keyword>
<keyword evidence="4" id="KW-0630">Potassium</keyword>
<keyword evidence="2" id="KW-0813">Transport</keyword>
<dbReference type="PRINTS" id="PR00335">
    <property type="entry name" value="KUPTAKETRKA"/>
</dbReference>
<dbReference type="Proteomes" id="UP000183975">
    <property type="component" value="Unassembled WGS sequence"/>
</dbReference>
<dbReference type="AlphaFoldDB" id="A0A1M7AV94"/>
<dbReference type="GO" id="GO:0005886">
    <property type="term" value="C:plasma membrane"/>
    <property type="evidence" value="ECO:0007669"/>
    <property type="project" value="InterPro"/>
</dbReference>
<reference evidence="9 10" key="1">
    <citation type="submission" date="2016-11" db="EMBL/GenBank/DDBJ databases">
        <authorList>
            <person name="Jaros S."/>
            <person name="Januszkiewicz K."/>
            <person name="Wedrychowicz H."/>
        </authorList>
    </citation>
    <scope>NUCLEOTIDE SEQUENCE [LARGE SCALE GENOMIC DNA]</scope>
    <source>
        <strain evidence="9 10">DSM 14214</strain>
    </source>
</reference>
<dbReference type="InterPro" id="IPR006036">
    <property type="entry name" value="K_uptake_TrkA"/>
</dbReference>
<gene>
    <name evidence="9" type="ORF">SAMN02745138_03465</name>
</gene>
<dbReference type="InterPro" id="IPR036721">
    <property type="entry name" value="RCK_C_sf"/>
</dbReference>
<dbReference type="InterPro" id="IPR050721">
    <property type="entry name" value="Trk_Ktr_HKT_K-transport"/>
</dbReference>
<dbReference type="InterPro" id="IPR003148">
    <property type="entry name" value="RCK_N"/>
</dbReference>
<accession>A0A1M7AV94</accession>
<dbReference type="Gene3D" id="3.40.50.720">
    <property type="entry name" value="NAD(P)-binding Rossmann-like Domain"/>
    <property type="match status" value="2"/>
</dbReference>
<sequence length="456" mass="50029">MHIVIVGDGKVGSTVAAQLSTEGHDIIIIDSNATALENAGNTMDIICVEGNGCSAALQKEAGVPEADLLIAATSADEVNMLCCLIGKKLGARHTIARVRNPEYFAQINLLKEELGLSMAVNPESAAAQEISRLLRFPSALQIEPFARGRVELVGLKVPENSVLDGMPLWALYKEFQVKILICVVQREDEVIIPSGDFVLHSGDRIHITAEHIEIERFFRVLGLFRNRARTVMIIGGSRLAYYLAKELISIKVRVKIIERDKARCEYLCEMLPEAVIINADGTDKEVLQEEGLEKTDALVTLTGMDEENIIVGLYAKAMKVAKVIVKINKLSFTEILDKMDIDSFISPKAIAANNIVRYVRAMQNSVGSSNVETLHHLINEQVEAVEFKVREKSGVVGVPLKNLKTKENVLVATIIRDGKIIIPGGNDTIEIGDNVIIVTAGRHLSDLREIQQKLIG</sequence>
<evidence type="ECO:0000256" key="5">
    <source>
        <dbReference type="ARBA" id="ARBA00023027"/>
    </source>
</evidence>
<keyword evidence="3" id="KW-0633">Potassium transport</keyword>